<evidence type="ECO:0000313" key="2">
    <source>
        <dbReference type="EMBL" id="MDY7225318.1"/>
    </source>
</evidence>
<dbReference type="InterPro" id="IPR032466">
    <property type="entry name" value="Metal_Hydrolase"/>
</dbReference>
<dbReference type="InterPro" id="IPR011059">
    <property type="entry name" value="Metal-dep_hydrolase_composite"/>
</dbReference>
<evidence type="ECO:0000259" key="1">
    <source>
        <dbReference type="Pfam" id="PF07969"/>
    </source>
</evidence>
<evidence type="ECO:0000313" key="3">
    <source>
        <dbReference type="Proteomes" id="UP001291309"/>
    </source>
</evidence>
<dbReference type="Gene3D" id="3.20.20.140">
    <property type="entry name" value="Metal-dependent hydrolases"/>
    <property type="match status" value="1"/>
</dbReference>
<accession>A0ABU5GVV0</accession>
<dbReference type="Proteomes" id="UP001291309">
    <property type="component" value="Unassembled WGS sequence"/>
</dbReference>
<dbReference type="SUPFAM" id="SSF51338">
    <property type="entry name" value="Composite domain of metallo-dependent hydrolases"/>
    <property type="match status" value="1"/>
</dbReference>
<dbReference type="Gene3D" id="2.30.40.10">
    <property type="entry name" value="Urease, subunit C, domain 1"/>
    <property type="match status" value="1"/>
</dbReference>
<dbReference type="Gene3D" id="3.10.310.70">
    <property type="match status" value="1"/>
</dbReference>
<dbReference type="SUPFAM" id="SSF51556">
    <property type="entry name" value="Metallo-dependent hydrolases"/>
    <property type="match status" value="1"/>
</dbReference>
<comment type="caution">
    <text evidence="2">The sequence shown here is derived from an EMBL/GenBank/DDBJ whole genome shotgun (WGS) entry which is preliminary data.</text>
</comment>
<dbReference type="RefSeq" id="WP_321544029.1">
    <property type="nucleotide sequence ID" value="NZ_JAXIVS010000001.1"/>
</dbReference>
<feature type="domain" description="Amidohydrolase 3" evidence="1">
    <location>
        <begin position="60"/>
        <end position="550"/>
    </location>
</feature>
<dbReference type="InterPro" id="IPR013108">
    <property type="entry name" value="Amidohydro_3"/>
</dbReference>
<dbReference type="Pfam" id="PF07969">
    <property type="entry name" value="Amidohydro_3"/>
    <property type="match status" value="1"/>
</dbReference>
<dbReference type="CDD" id="cd01300">
    <property type="entry name" value="YtcJ_like"/>
    <property type="match status" value="1"/>
</dbReference>
<keyword evidence="3" id="KW-1185">Reference proteome</keyword>
<reference evidence="2 3" key="1">
    <citation type="submission" date="2023-12" db="EMBL/GenBank/DDBJ databases">
        <title>the genome sequence of Hyalangium sp. s54d21.</title>
        <authorList>
            <person name="Zhang X."/>
        </authorList>
    </citation>
    <scope>NUCLEOTIDE SEQUENCE [LARGE SCALE GENOMIC DNA]</scope>
    <source>
        <strain evidence="3">s54d21</strain>
    </source>
</reference>
<sequence length="583" mass="63879">MTTHTADSTPLMADRIYRGGTILTMNDAQPEVEALAVRGERILAVGTWENLQQLQGTDTEVVDLAGRTLMPGFIDAHGHLMGWILYWGTPDLSPPPAGTIKSIPDIANALRKYIEEKAIPEGTLVLASGYDDSLLAEGRHPTREELDAVSEKHPICIVHTSAHLAVFNTPLLNAVGYVSAESAPPGGVIQVDENGEPTGVVEEEAVNAFHKLLPQEPDIPGLLKTLHEVQQRYARLGITTVEDGISGKSSVELLQLAASQQVLFLDVLMFPKWTEADDIDTIPNLPRENYVGHLKVGGVKITQDGSPQGKTAFLREPYLIPPPGEISTYRGRPILSEEELDAEVEKAFKNGRQLHIHCNGDAAADMMLKSVERATQKFGPADRRPVMVHAQTVREDQLDTMKALGIIPTFFVAHTFYWGDWHRDETLGLVRARRISPLRSTANRGMLYTIHNDSPVVPPDILPLVWSAVSRTTRSQKELGPEQRATPLEALKAVTAWAAYQNFEEKDKGTLEPGKLADLVVLSDNPLTVSTEALRNISVVETIKGGTTVYPRAPEFSTKAQRSLSSHTGAATLRAFLPRHTCC</sequence>
<dbReference type="EMBL" id="JAXIVS010000001">
    <property type="protein sequence ID" value="MDY7225318.1"/>
    <property type="molecule type" value="Genomic_DNA"/>
</dbReference>
<dbReference type="PANTHER" id="PTHR22642">
    <property type="entry name" value="IMIDAZOLONEPROPIONASE"/>
    <property type="match status" value="1"/>
</dbReference>
<proteinExistence type="predicted"/>
<keyword evidence="2" id="KW-0378">Hydrolase</keyword>
<dbReference type="EC" id="3.5.-.-" evidence="2"/>
<dbReference type="PANTHER" id="PTHR22642:SF2">
    <property type="entry name" value="PROTEIN LONG AFTER FAR-RED 3"/>
    <property type="match status" value="1"/>
</dbReference>
<protein>
    <submittedName>
        <fullName evidence="2">Amidohydrolase</fullName>
        <ecNumber evidence="2">3.5.-.-</ecNumber>
    </submittedName>
</protein>
<gene>
    <name evidence="2" type="ORF">SYV04_02950</name>
</gene>
<organism evidence="2 3">
    <name type="scientific">Hyalangium rubrum</name>
    <dbReference type="NCBI Taxonomy" id="3103134"/>
    <lineage>
        <taxon>Bacteria</taxon>
        <taxon>Pseudomonadati</taxon>
        <taxon>Myxococcota</taxon>
        <taxon>Myxococcia</taxon>
        <taxon>Myxococcales</taxon>
        <taxon>Cystobacterineae</taxon>
        <taxon>Archangiaceae</taxon>
        <taxon>Hyalangium</taxon>
    </lineage>
</organism>
<dbReference type="InterPro" id="IPR033932">
    <property type="entry name" value="YtcJ-like"/>
</dbReference>
<name>A0ABU5GVV0_9BACT</name>
<dbReference type="GO" id="GO:0016787">
    <property type="term" value="F:hydrolase activity"/>
    <property type="evidence" value="ECO:0007669"/>
    <property type="project" value="UniProtKB-KW"/>
</dbReference>